<accession>A0ACC2XMB2</accession>
<organism evidence="1 2">
    <name type="scientific">Naganishia onofrii</name>
    <dbReference type="NCBI Taxonomy" id="1851511"/>
    <lineage>
        <taxon>Eukaryota</taxon>
        <taxon>Fungi</taxon>
        <taxon>Dikarya</taxon>
        <taxon>Basidiomycota</taxon>
        <taxon>Agaricomycotina</taxon>
        <taxon>Tremellomycetes</taxon>
        <taxon>Filobasidiales</taxon>
        <taxon>Filobasidiaceae</taxon>
        <taxon>Naganishia</taxon>
    </lineage>
</organism>
<comment type="caution">
    <text evidence="1">The sequence shown here is derived from an EMBL/GenBank/DDBJ whole genome shotgun (WGS) entry which is preliminary data.</text>
</comment>
<sequence length="475" mass="53659">MPDGDQSRHHPTASQNEDRNMTLQAGHKATPGRATEREQGVSLTTLSSEDLHLLEEYKYRARAGSWVPGSRSTSRAEGESQANGVDNDINIPLRNLLGEREGGISTLSAGWKPRRERTRSRSRSRSPPGLYKHASRDYISLRSGTPQSSRDENTPPPPPAAFPGKLKSPLSTRQSWTPQQQHRSIRHVGSCTDDSAILDIFTPLPLEIDMSPFDVEFQRLVIDAADDEHVGLVSGKEEDLEQLQNQESAAHRLSQSLVQQHQQPRMPSRPKLVHFATTPSLSRHLDGNAEDSQLELEDAFSKFIRPSSRVFTPVNDPSASRRVSASSYRSTNRPFTPVRNVSQSPTTTSSHRRSLSKTWTRDVRASIHRDLTPVATKPQRRTRPDPALFPGVIPYSFSPRDIGLRQQEKEWKQYNHRLQNVRLPEGSGDGNKPTRRKHWSWSGVSKRRDEGVERQRLAESGDEIERSDDEWEVLR</sequence>
<evidence type="ECO:0000313" key="2">
    <source>
        <dbReference type="Proteomes" id="UP001234202"/>
    </source>
</evidence>
<reference evidence="1" key="1">
    <citation type="submission" date="2023-04" db="EMBL/GenBank/DDBJ databases">
        <title>Draft Genome sequencing of Naganishia species isolated from polar environments using Oxford Nanopore Technology.</title>
        <authorList>
            <person name="Leo P."/>
            <person name="Venkateswaran K."/>
        </authorList>
    </citation>
    <scope>NUCLEOTIDE SEQUENCE</scope>
    <source>
        <strain evidence="1">DBVPG 5303</strain>
    </source>
</reference>
<keyword evidence="2" id="KW-1185">Reference proteome</keyword>
<protein>
    <submittedName>
        <fullName evidence="1">Uncharacterized protein</fullName>
    </submittedName>
</protein>
<proteinExistence type="predicted"/>
<name>A0ACC2XMB2_9TREE</name>
<dbReference type="Proteomes" id="UP001234202">
    <property type="component" value="Unassembled WGS sequence"/>
</dbReference>
<gene>
    <name evidence="1" type="ORF">QFC24_003306</name>
</gene>
<dbReference type="EMBL" id="JASBWV010000010">
    <property type="protein sequence ID" value="KAJ9124515.1"/>
    <property type="molecule type" value="Genomic_DNA"/>
</dbReference>
<evidence type="ECO:0000313" key="1">
    <source>
        <dbReference type="EMBL" id="KAJ9124515.1"/>
    </source>
</evidence>